<dbReference type="SMART" id="SM00906">
    <property type="entry name" value="Fungal_trans"/>
    <property type="match status" value="1"/>
</dbReference>
<evidence type="ECO:0000313" key="10">
    <source>
        <dbReference type="EMBL" id="RMJ07962.1"/>
    </source>
</evidence>
<dbReference type="Proteomes" id="UP000277212">
    <property type="component" value="Unassembled WGS sequence"/>
</dbReference>
<sequence length="695" mass="77001">MSESAQPTTDSARRDRGNAIRSRTKYVNRACRECRRRRAKCDGQKPCCSRCLDRRLACVFSTEADNRGSAPKSHIQLLQNRVNLLEQTLQALGISIDGSPTSQGLQARIEASVTTPPVLRTVSAGSGCIPGQDTSRGDQPGFFGSTSGRLELQSRLAASTSPHESLGVGSCDAIPQDPVRRDFVISGSSPSIQDVPELPTHLVDHLIEIYFEWEQPWFQVVDRKLFLESRRDGGRYFSHLLLYSILAIASRYTSLEEVRTDTQDVNTAGLGFLQQAEARLQADLKWPSITTIQSLTIMAIMYVAIGSDASGWLHHGMAIRLVLDMGLNLDATSAPGSSSLTAEDIQLRHQIYWSLYCSDKLWATYTGRVCTMLDYQGSVPLPSTALPVAGSPLSILRELSTHCIILEKILTTLYAPNKTALDAEKYSFFDLCLMTLRGWFHSLPDHVGLNTSAQPNPQTSPHVHILHMVYHTSIILLSKPFITNKRFGESDSAPELHSAAASDVRRRASALCRDAAKEICLITERYRETFGSFRQSPLTATHCTLMALLVTLHGEESHAETSQGARKGLKTAMKTLEELSDSWTPPRRYWHTMTQALRIGSPSIENQDETPDWQESRAPDAAASQNEQSGNQQEVPLRLGNEGTWVSSELQLASDHGAQHPTYFNIDELELTAFDQLPSDYLTLESLGFDFSFSI</sequence>
<dbReference type="Gene3D" id="4.10.240.10">
    <property type="entry name" value="Zn(2)-C6 fungal-type DNA-binding domain"/>
    <property type="match status" value="1"/>
</dbReference>
<proteinExistence type="predicted"/>
<dbReference type="SUPFAM" id="SSF57701">
    <property type="entry name" value="Zn2/Cys6 DNA-binding domain"/>
    <property type="match status" value="1"/>
</dbReference>
<evidence type="ECO:0000256" key="2">
    <source>
        <dbReference type="ARBA" id="ARBA00022723"/>
    </source>
</evidence>
<keyword evidence="4" id="KW-0805">Transcription regulation</keyword>
<protein>
    <recommendedName>
        <fullName evidence="9">Zn(2)-C6 fungal-type domain-containing protein</fullName>
    </recommendedName>
</protein>
<dbReference type="GO" id="GO:0005634">
    <property type="term" value="C:nucleus"/>
    <property type="evidence" value="ECO:0007669"/>
    <property type="project" value="UniProtKB-SubCell"/>
</dbReference>
<dbReference type="CDD" id="cd12148">
    <property type="entry name" value="fungal_TF_MHR"/>
    <property type="match status" value="1"/>
</dbReference>
<feature type="region of interest" description="Disordered" evidence="8">
    <location>
        <begin position="600"/>
        <end position="634"/>
    </location>
</feature>
<dbReference type="PANTHER" id="PTHR31313:SF83">
    <property type="entry name" value="ZN(II)2CYS6 TRANSCRIPTION FACTOR (EUROFUNG)"/>
    <property type="match status" value="1"/>
</dbReference>
<evidence type="ECO:0000256" key="5">
    <source>
        <dbReference type="ARBA" id="ARBA00023125"/>
    </source>
</evidence>
<gene>
    <name evidence="10" type="ORF">CDV36_012432</name>
</gene>
<feature type="compositionally biased region" description="Polar residues" evidence="8">
    <location>
        <begin position="623"/>
        <end position="634"/>
    </location>
</feature>
<evidence type="ECO:0000256" key="3">
    <source>
        <dbReference type="ARBA" id="ARBA00022833"/>
    </source>
</evidence>
<name>A0A3M2RRY4_9HYPO</name>
<comment type="caution">
    <text evidence="10">The sequence shown here is derived from an EMBL/GenBank/DDBJ whole genome shotgun (WGS) entry which is preliminary data.</text>
</comment>
<evidence type="ECO:0000313" key="11">
    <source>
        <dbReference type="Proteomes" id="UP000277212"/>
    </source>
</evidence>
<keyword evidence="6" id="KW-0804">Transcription</keyword>
<evidence type="ECO:0000256" key="6">
    <source>
        <dbReference type="ARBA" id="ARBA00023163"/>
    </source>
</evidence>
<keyword evidence="2" id="KW-0479">Metal-binding</keyword>
<dbReference type="OrthoDB" id="2154091at2759"/>
<keyword evidence="7" id="KW-0539">Nucleus</keyword>
<dbReference type="PROSITE" id="PS00463">
    <property type="entry name" value="ZN2_CY6_FUNGAL_1"/>
    <property type="match status" value="1"/>
</dbReference>
<dbReference type="InterPro" id="IPR036864">
    <property type="entry name" value="Zn2-C6_fun-type_DNA-bd_sf"/>
</dbReference>
<evidence type="ECO:0000256" key="7">
    <source>
        <dbReference type="ARBA" id="ARBA00023242"/>
    </source>
</evidence>
<dbReference type="GO" id="GO:0006351">
    <property type="term" value="P:DNA-templated transcription"/>
    <property type="evidence" value="ECO:0007669"/>
    <property type="project" value="InterPro"/>
</dbReference>
<reference evidence="10 11" key="1">
    <citation type="submission" date="2017-06" db="EMBL/GenBank/DDBJ databases">
        <title>Comparative genomic analysis of Ambrosia Fusariam Clade fungi.</title>
        <authorList>
            <person name="Stajich J.E."/>
            <person name="Carrillo J."/>
            <person name="Kijimoto T."/>
            <person name="Eskalen A."/>
            <person name="O'Donnell K."/>
            <person name="Kasson M."/>
        </authorList>
    </citation>
    <scope>NUCLEOTIDE SEQUENCE [LARGE SCALE GENOMIC DNA]</scope>
    <source>
        <strain evidence="10">UCR3666</strain>
    </source>
</reference>
<dbReference type="GO" id="GO:0003677">
    <property type="term" value="F:DNA binding"/>
    <property type="evidence" value="ECO:0007669"/>
    <property type="project" value="UniProtKB-KW"/>
</dbReference>
<comment type="subcellular location">
    <subcellularLocation>
        <location evidence="1">Nucleus</location>
    </subcellularLocation>
</comment>
<dbReference type="SMART" id="SM00066">
    <property type="entry name" value="GAL4"/>
    <property type="match status" value="1"/>
</dbReference>
<keyword evidence="11" id="KW-1185">Reference proteome</keyword>
<dbReference type="PROSITE" id="PS50048">
    <property type="entry name" value="ZN2_CY6_FUNGAL_2"/>
    <property type="match status" value="1"/>
</dbReference>
<dbReference type="GO" id="GO:0008270">
    <property type="term" value="F:zinc ion binding"/>
    <property type="evidence" value="ECO:0007669"/>
    <property type="project" value="InterPro"/>
</dbReference>
<accession>A0A3M2RRY4</accession>
<dbReference type="InterPro" id="IPR051615">
    <property type="entry name" value="Transcr_Regulatory_Elem"/>
</dbReference>
<evidence type="ECO:0000256" key="1">
    <source>
        <dbReference type="ARBA" id="ARBA00004123"/>
    </source>
</evidence>
<dbReference type="GO" id="GO:0000981">
    <property type="term" value="F:DNA-binding transcription factor activity, RNA polymerase II-specific"/>
    <property type="evidence" value="ECO:0007669"/>
    <property type="project" value="InterPro"/>
</dbReference>
<dbReference type="CDD" id="cd00067">
    <property type="entry name" value="GAL4"/>
    <property type="match status" value="1"/>
</dbReference>
<dbReference type="EMBL" id="NKUJ01000313">
    <property type="protein sequence ID" value="RMJ07962.1"/>
    <property type="molecule type" value="Genomic_DNA"/>
</dbReference>
<feature type="domain" description="Zn(2)-C6 fungal-type" evidence="9">
    <location>
        <begin position="30"/>
        <end position="60"/>
    </location>
</feature>
<keyword evidence="3" id="KW-0862">Zinc</keyword>
<dbReference type="Pfam" id="PF04082">
    <property type="entry name" value="Fungal_trans"/>
    <property type="match status" value="1"/>
</dbReference>
<dbReference type="InterPro" id="IPR001138">
    <property type="entry name" value="Zn2Cys6_DnaBD"/>
</dbReference>
<keyword evidence="5" id="KW-0238">DNA-binding</keyword>
<dbReference type="STRING" id="2010991.A0A3M2RRY4"/>
<evidence type="ECO:0000259" key="9">
    <source>
        <dbReference type="PROSITE" id="PS50048"/>
    </source>
</evidence>
<dbReference type="InterPro" id="IPR007219">
    <property type="entry name" value="XnlR_reg_dom"/>
</dbReference>
<evidence type="ECO:0000256" key="4">
    <source>
        <dbReference type="ARBA" id="ARBA00023015"/>
    </source>
</evidence>
<evidence type="ECO:0000256" key="8">
    <source>
        <dbReference type="SAM" id="MobiDB-lite"/>
    </source>
</evidence>
<dbReference type="AlphaFoldDB" id="A0A3M2RRY4"/>
<organism evidence="10 11">
    <name type="scientific">Fusarium kuroshium</name>
    <dbReference type="NCBI Taxonomy" id="2010991"/>
    <lineage>
        <taxon>Eukaryota</taxon>
        <taxon>Fungi</taxon>
        <taxon>Dikarya</taxon>
        <taxon>Ascomycota</taxon>
        <taxon>Pezizomycotina</taxon>
        <taxon>Sordariomycetes</taxon>
        <taxon>Hypocreomycetidae</taxon>
        <taxon>Hypocreales</taxon>
        <taxon>Nectriaceae</taxon>
        <taxon>Fusarium</taxon>
        <taxon>Fusarium solani species complex</taxon>
    </lineage>
</organism>
<dbReference type="PANTHER" id="PTHR31313">
    <property type="entry name" value="TY1 ENHANCER ACTIVATOR"/>
    <property type="match status" value="1"/>
</dbReference>
<dbReference type="Pfam" id="PF00172">
    <property type="entry name" value="Zn_clus"/>
    <property type="match status" value="1"/>
</dbReference>